<proteinExistence type="predicted"/>
<dbReference type="Proteomes" id="UP001486565">
    <property type="component" value="Chromosome"/>
</dbReference>
<evidence type="ECO:0000313" key="2">
    <source>
        <dbReference type="Proteomes" id="UP001486565"/>
    </source>
</evidence>
<protein>
    <submittedName>
        <fullName evidence="1">Uncharacterized protein</fullName>
    </submittedName>
</protein>
<organism evidence="1 2">
    <name type="scientific">Defluviitalea saccharophila</name>
    <dbReference type="NCBI Taxonomy" id="879970"/>
    <lineage>
        <taxon>Bacteria</taxon>
        <taxon>Bacillati</taxon>
        <taxon>Bacillota</taxon>
        <taxon>Clostridia</taxon>
        <taxon>Lachnospirales</taxon>
        <taxon>Defluviitaleaceae</taxon>
        <taxon>Defluviitalea</taxon>
    </lineage>
</organism>
<keyword evidence="2" id="KW-1185">Reference proteome</keyword>
<accession>A0ABZ2Y5W7</accession>
<reference evidence="1 2" key="1">
    <citation type="submission" date="2023-03" db="EMBL/GenBank/DDBJ databases">
        <title>Novel Species.</title>
        <authorList>
            <person name="Ma S."/>
        </authorList>
    </citation>
    <scope>NUCLEOTIDE SEQUENCE [LARGE SCALE GENOMIC DNA]</scope>
    <source>
        <strain evidence="1 2">LIND6LT2</strain>
    </source>
</reference>
<dbReference type="RefSeq" id="WP_341876832.1">
    <property type="nucleotide sequence ID" value="NZ_CP121687.1"/>
</dbReference>
<name>A0ABZ2Y5W7_9FIRM</name>
<dbReference type="EMBL" id="CP121687">
    <property type="protein sequence ID" value="WZL69844.1"/>
    <property type="molecule type" value="Genomic_DNA"/>
</dbReference>
<sequence>MALQLLTPDLTKKSCPPEPTRCNGEFTASVNLNETVTLWKSAEPIKGTFYLRVNAGGTPVGAVAIFEIKESNGTIISRNIPRGTAYALTTDKATQITVQVTNGPPDQTALIFFMYCSQETIISEASEEKCCSPALTCDDFSDTIGQWDAEPLFTWETFFPVKGTLEFIFRSTFNPVNNPSATIEVERFTKPDLVRTIPLNLSNTDSSDVPFVLTVDDINKVTVTSTGIDTSNSSVNFLLCHQEENISSCCDEPLKCEGSFQFAPLAPAQDIKIWESVIPVKGTYSITSVYEGTVTVNIQFNNNKTLQKTLSPGGGFAITSKDIKDITIRINPSPSPIGGIEFRYCVQDMLRKNPCKSSCCPKPLPCDVIRAESFNNPQGKNIPIWISKIPVEGEIVFSIEGQPQQRAEIIIKRFGKSDIVRTIEGERIFTVRTTNLEGVSVQLNNGDPGDNAIRLVLCIQEQISQKNTESKNYSSKKIDCCPETVKCELDPNLLIINTVELPLNRDIVLWESTELIKGNFSIRNASLTEVDMTVKIRYKDGHIDTRILRPSEGFMITAEGIVSLSVRFSSTIAEARGQVVIESCTQNILEKNKNNLCCPQPLICQFLSTEATGIPGNQNYLLWHAGFPVKAMIEILQDAIEPATLIIERYNENTITETLPTNSSRILVVDHIKNVFINMNSELGTERVVMEICMQEELPLKGDENLCHSKC</sequence>
<gene>
    <name evidence="1" type="ORF">QBE51_13885</name>
</gene>
<evidence type="ECO:0000313" key="1">
    <source>
        <dbReference type="EMBL" id="WZL69844.1"/>
    </source>
</evidence>